<proteinExistence type="predicted"/>
<keyword evidence="2" id="KW-1185">Reference proteome</keyword>
<name>A0A2I0LAU0_PUNGR</name>
<sequence>MALQLSSAYCTCFSGLCHRRRVRARRIRAVASKDFATLKAEEEKVTMLAIEACLGVAPATGITSNGMKKRLQDAYQKLKKGGVPLASNHSLICELGITLISYSSIPQGYSLWHFVLLPLLNRISEIGEEYINALVVLNWLTAREKVVPIPGSSQECRTLQAKDFAGAPGCRLNGPFLLAGIERVDVIIFCCSEVMGYEPSGEDLRYVIWHFAWTAVIIVMLKLPVASRSVVRSTTRVESYVQIAFVISSADLLLPIMTSYPFPNETSSLRLRYVSIHADLSLLTVE</sequence>
<protein>
    <submittedName>
        <fullName evidence="1">Uncharacterized protein</fullName>
    </submittedName>
</protein>
<accession>A0A2I0LAU0</accession>
<gene>
    <name evidence="1" type="ORF">CRG98_002241</name>
</gene>
<dbReference type="EMBL" id="PGOL01000095">
    <property type="protein sequence ID" value="PKI77296.1"/>
    <property type="molecule type" value="Genomic_DNA"/>
</dbReference>
<evidence type="ECO:0000313" key="1">
    <source>
        <dbReference type="EMBL" id="PKI77296.1"/>
    </source>
</evidence>
<dbReference type="AlphaFoldDB" id="A0A2I0LAU0"/>
<comment type="caution">
    <text evidence="1">The sequence shown here is derived from an EMBL/GenBank/DDBJ whole genome shotgun (WGS) entry which is preliminary data.</text>
</comment>
<dbReference type="Proteomes" id="UP000233551">
    <property type="component" value="Unassembled WGS sequence"/>
</dbReference>
<organism evidence="1 2">
    <name type="scientific">Punica granatum</name>
    <name type="common">Pomegranate</name>
    <dbReference type="NCBI Taxonomy" id="22663"/>
    <lineage>
        <taxon>Eukaryota</taxon>
        <taxon>Viridiplantae</taxon>
        <taxon>Streptophyta</taxon>
        <taxon>Embryophyta</taxon>
        <taxon>Tracheophyta</taxon>
        <taxon>Spermatophyta</taxon>
        <taxon>Magnoliopsida</taxon>
        <taxon>eudicotyledons</taxon>
        <taxon>Gunneridae</taxon>
        <taxon>Pentapetalae</taxon>
        <taxon>rosids</taxon>
        <taxon>malvids</taxon>
        <taxon>Myrtales</taxon>
        <taxon>Lythraceae</taxon>
        <taxon>Punica</taxon>
    </lineage>
</organism>
<reference evidence="1 2" key="1">
    <citation type="submission" date="2017-11" db="EMBL/GenBank/DDBJ databases">
        <title>De-novo sequencing of pomegranate (Punica granatum L.) genome.</title>
        <authorList>
            <person name="Akparov Z."/>
            <person name="Amiraslanov A."/>
            <person name="Hajiyeva S."/>
            <person name="Abbasov M."/>
            <person name="Kaur K."/>
            <person name="Hamwieh A."/>
            <person name="Solovyev V."/>
            <person name="Salamov A."/>
            <person name="Braich B."/>
            <person name="Kosarev P."/>
            <person name="Mahmoud A."/>
            <person name="Hajiyev E."/>
            <person name="Babayeva S."/>
            <person name="Izzatullayeva V."/>
            <person name="Mammadov A."/>
            <person name="Mammadov A."/>
            <person name="Sharifova S."/>
            <person name="Ojaghi J."/>
            <person name="Eynullazada K."/>
            <person name="Bayramov B."/>
            <person name="Abdulazimova A."/>
            <person name="Shahmuradov I."/>
        </authorList>
    </citation>
    <scope>NUCLEOTIDE SEQUENCE [LARGE SCALE GENOMIC DNA]</scope>
    <source>
        <strain evidence="2">cv. AG2017</strain>
        <tissue evidence="1">Leaf</tissue>
    </source>
</reference>
<dbReference type="STRING" id="22663.A0A2I0LAU0"/>
<evidence type="ECO:0000313" key="2">
    <source>
        <dbReference type="Proteomes" id="UP000233551"/>
    </source>
</evidence>